<evidence type="ECO:0000259" key="5">
    <source>
        <dbReference type="Pfam" id="PF00535"/>
    </source>
</evidence>
<dbReference type="GeneID" id="24876937"/>
<feature type="transmembrane region" description="Helical" evidence="4">
    <location>
        <begin position="297"/>
        <end position="318"/>
    </location>
</feature>
<dbReference type="CDD" id="cd04186">
    <property type="entry name" value="GT_2_like_c"/>
    <property type="match status" value="1"/>
</dbReference>
<gene>
    <name evidence="6" type="ORF">MSMAL_0767</name>
</gene>
<feature type="domain" description="Glycosyltransferase 2-like" evidence="5">
    <location>
        <begin position="99"/>
        <end position="191"/>
    </location>
</feature>
<dbReference type="InterPro" id="IPR029044">
    <property type="entry name" value="Nucleotide-diphossugar_trans"/>
</dbReference>
<dbReference type="SUPFAM" id="SSF53448">
    <property type="entry name" value="Nucleotide-diphospho-sugar transferases"/>
    <property type="match status" value="1"/>
</dbReference>
<keyword evidence="4" id="KW-0812">Transmembrane</keyword>
<accession>A0A0E3RMG2</accession>
<evidence type="ECO:0000313" key="7">
    <source>
        <dbReference type="Proteomes" id="UP000033063"/>
    </source>
</evidence>
<protein>
    <submittedName>
        <fullName evidence="6">Dolichol-phosphate mannosyltransferase in lipid-linked oligosaccharide synthesis cluster</fullName>
        <ecNumber evidence="6">2.4.1.83</ecNumber>
    </submittedName>
</protein>
<evidence type="ECO:0000256" key="4">
    <source>
        <dbReference type="SAM" id="Phobius"/>
    </source>
</evidence>
<dbReference type="Pfam" id="PF00535">
    <property type="entry name" value="Glycos_transf_2"/>
    <property type="match status" value="2"/>
</dbReference>
<feature type="domain" description="Glycosyltransferase 2-like" evidence="5">
    <location>
        <begin position="7"/>
        <end position="55"/>
    </location>
</feature>
<dbReference type="PANTHER" id="PTHR43179:SF12">
    <property type="entry name" value="GALACTOFURANOSYLTRANSFERASE GLFT2"/>
    <property type="match status" value="1"/>
</dbReference>
<keyword evidence="2 6" id="KW-0328">Glycosyltransferase</keyword>
<evidence type="ECO:0000256" key="1">
    <source>
        <dbReference type="ARBA" id="ARBA00006739"/>
    </source>
</evidence>
<dbReference type="AlphaFoldDB" id="A0A0E3RMG2"/>
<keyword evidence="4" id="KW-1133">Transmembrane helix</keyword>
<dbReference type="PANTHER" id="PTHR43179">
    <property type="entry name" value="RHAMNOSYLTRANSFERASE WBBL"/>
    <property type="match status" value="1"/>
</dbReference>
<dbReference type="RefSeq" id="WP_011032602.1">
    <property type="nucleotide sequence ID" value="NZ_CP009513.1"/>
</dbReference>
<sequence length="342" mass="39394">MNPKVAIIILNWNGWKDTIECLESVFQIAYPLYEVVIVDNGSKDGSLQKINDYATGKIKTESKFFDYSLENKPIYVKEYSKNELETSVSRSETIKNPASRENLILIKNYDNYGFAEGNNIGIRFALNNLNPDYILLLNNDTVVDPCFLNELINTAENDSLIGVLGPTVYEYKSPEEIQSAGARIYWNKGEVINLTSHESKYPGEPEDVDSVIGCALLAKSELFHKIGYLSKDYFAYMEETEWCVRAHKESYRIVHVPKGKIWHKGGATSNKITGFTLFHHTRNKFWFMKKHSSKKQYFSFLIYFFGFRAWMIIGGILYRQKRKEILPSFISFLKGIRDGILT</sequence>
<evidence type="ECO:0000313" key="6">
    <source>
        <dbReference type="EMBL" id="AKB67310.1"/>
    </source>
</evidence>
<name>A0A0E3RMG2_METMZ</name>
<organism evidence="6 7">
    <name type="scientific">Methanosarcina mazei LYC</name>
    <dbReference type="NCBI Taxonomy" id="1434114"/>
    <lineage>
        <taxon>Archaea</taxon>
        <taxon>Methanobacteriati</taxon>
        <taxon>Methanobacteriota</taxon>
        <taxon>Stenosarchaea group</taxon>
        <taxon>Methanomicrobia</taxon>
        <taxon>Methanosarcinales</taxon>
        <taxon>Methanosarcinaceae</taxon>
        <taxon>Methanosarcina</taxon>
    </lineage>
</organism>
<dbReference type="HOGENOM" id="CLU_023845_4_1_2"/>
<reference evidence="6 7" key="1">
    <citation type="submission" date="2014-07" db="EMBL/GenBank/DDBJ databases">
        <title>Methanogenic archaea and the global carbon cycle.</title>
        <authorList>
            <person name="Henriksen J.R."/>
            <person name="Luke J."/>
            <person name="Reinhart S."/>
            <person name="Benedict M.N."/>
            <person name="Youngblut N.D."/>
            <person name="Metcalf M.E."/>
            <person name="Whitaker R.J."/>
            <person name="Metcalf W.W."/>
        </authorList>
    </citation>
    <scope>NUCLEOTIDE SEQUENCE [LARGE SCALE GENOMIC DNA]</scope>
    <source>
        <strain evidence="6 7">LYC</strain>
    </source>
</reference>
<dbReference type="Proteomes" id="UP000033063">
    <property type="component" value="Chromosome"/>
</dbReference>
<dbReference type="Gene3D" id="3.90.550.10">
    <property type="entry name" value="Spore Coat Polysaccharide Biosynthesis Protein SpsA, Chain A"/>
    <property type="match status" value="1"/>
</dbReference>
<keyword evidence="3 6" id="KW-0808">Transferase</keyword>
<proteinExistence type="inferred from homology"/>
<evidence type="ECO:0000256" key="3">
    <source>
        <dbReference type="ARBA" id="ARBA00022679"/>
    </source>
</evidence>
<evidence type="ECO:0000256" key="2">
    <source>
        <dbReference type="ARBA" id="ARBA00022676"/>
    </source>
</evidence>
<dbReference type="GO" id="GO:0004582">
    <property type="term" value="F:dolichyl-phosphate beta-D-mannosyltransferase activity"/>
    <property type="evidence" value="ECO:0007669"/>
    <property type="project" value="UniProtKB-EC"/>
</dbReference>
<dbReference type="PATRIC" id="fig|1434114.4.peg.942"/>
<dbReference type="EMBL" id="CP009513">
    <property type="protein sequence ID" value="AKB67310.1"/>
    <property type="molecule type" value="Genomic_DNA"/>
</dbReference>
<dbReference type="EC" id="2.4.1.83" evidence="6"/>
<dbReference type="InterPro" id="IPR001173">
    <property type="entry name" value="Glyco_trans_2-like"/>
</dbReference>
<keyword evidence="4" id="KW-0472">Membrane</keyword>
<comment type="similarity">
    <text evidence="1">Belongs to the glycosyltransferase 2 family.</text>
</comment>